<gene>
    <name evidence="4" type="ORF">AC625_19535</name>
</gene>
<feature type="active site" description="Proton donor/acceptor" evidence="2">
    <location>
        <position position="139"/>
    </location>
</feature>
<dbReference type="InterPro" id="IPR023365">
    <property type="entry name" value="Sortase_dom-sf"/>
</dbReference>
<sequence length="256" mass="30259">MSIKHLCYKFLTVVCLGIALFSLFKLSRIYMDDMKNKQTIAEAQEYYLNKSVVHEEDGRVRSEKEVRPRFNSLLEMNADVVGWLEMDHTSINYPIVQAEDNEYYLSRNIKREEVNMGSIFMDYRNDISTNFQHTILYGHRMKNGSMFGQLNRYLDEEFFQENQSFHYDTLYESFEAEIFSVYVTTTDFDYIQTDFANEEEYVSFLQMIQDKSRFPTNTMVTASDHILTLSTCDYTLDNETGRLVIHAKIKKKVDSM</sequence>
<evidence type="ECO:0000256" key="1">
    <source>
        <dbReference type="ARBA" id="ARBA00022801"/>
    </source>
</evidence>
<dbReference type="EMBL" id="LFZW01000001">
    <property type="protein sequence ID" value="KMY51462.1"/>
    <property type="molecule type" value="Genomic_DNA"/>
</dbReference>
<dbReference type="InterPro" id="IPR009835">
    <property type="entry name" value="SrtB"/>
</dbReference>
<keyword evidence="3" id="KW-1133">Transmembrane helix</keyword>
<dbReference type="InterPro" id="IPR005754">
    <property type="entry name" value="Sortase"/>
</dbReference>
<dbReference type="Gene3D" id="2.40.260.10">
    <property type="entry name" value="Sortase"/>
    <property type="match status" value="1"/>
</dbReference>
<comment type="caution">
    <text evidence="4">The sequence shown here is derived from an EMBL/GenBank/DDBJ whole genome shotgun (WGS) entry which is preliminary data.</text>
</comment>
<evidence type="ECO:0000256" key="2">
    <source>
        <dbReference type="PIRSR" id="PIRSR605754-1"/>
    </source>
</evidence>
<protein>
    <submittedName>
        <fullName evidence="4">Sortase</fullName>
    </submittedName>
</protein>
<keyword evidence="3" id="KW-0812">Transmembrane</keyword>
<dbReference type="GO" id="GO:0016787">
    <property type="term" value="F:hydrolase activity"/>
    <property type="evidence" value="ECO:0007669"/>
    <property type="project" value="UniProtKB-KW"/>
</dbReference>
<dbReference type="Proteomes" id="UP000037146">
    <property type="component" value="Unassembled WGS sequence"/>
</dbReference>
<feature type="transmembrane region" description="Helical" evidence="3">
    <location>
        <begin position="6"/>
        <end position="26"/>
    </location>
</feature>
<evidence type="ECO:0000256" key="3">
    <source>
        <dbReference type="SAM" id="Phobius"/>
    </source>
</evidence>
<accession>A0A0K9GYY4</accession>
<evidence type="ECO:0000313" key="5">
    <source>
        <dbReference type="Proteomes" id="UP000037146"/>
    </source>
</evidence>
<dbReference type="OrthoDB" id="9806013at2"/>
<dbReference type="SUPFAM" id="SSF63817">
    <property type="entry name" value="Sortase"/>
    <property type="match status" value="1"/>
</dbReference>
<name>A0A0K9GYY4_9BACI</name>
<keyword evidence="1" id="KW-0378">Hydrolase</keyword>
<proteinExistence type="predicted"/>
<dbReference type="PATRIC" id="fig|1679170.3.peg.4436"/>
<evidence type="ECO:0000313" key="4">
    <source>
        <dbReference type="EMBL" id="KMY51462.1"/>
    </source>
</evidence>
<dbReference type="CDD" id="cd05826">
    <property type="entry name" value="Sortase_B"/>
    <property type="match status" value="1"/>
</dbReference>
<keyword evidence="5" id="KW-1185">Reference proteome</keyword>
<reference evidence="5" key="1">
    <citation type="submission" date="2015-07" db="EMBL/GenBank/DDBJ databases">
        <title>Genome sequencing project for genomic taxonomy and phylogenomics of Bacillus-like bacteria.</title>
        <authorList>
            <person name="Liu B."/>
            <person name="Wang J."/>
            <person name="Zhu Y."/>
            <person name="Liu G."/>
            <person name="Chen Q."/>
            <person name="Chen Z."/>
            <person name="Lan J."/>
            <person name="Che J."/>
            <person name="Ge C."/>
            <person name="Shi H."/>
            <person name="Pan Z."/>
            <person name="Liu X."/>
        </authorList>
    </citation>
    <scope>NUCLEOTIDE SEQUENCE [LARGE SCALE GENOMIC DNA]</scope>
    <source>
        <strain evidence="5">FJAT-27997</strain>
    </source>
</reference>
<dbReference type="AlphaFoldDB" id="A0A0K9GYY4"/>
<keyword evidence="3" id="KW-0472">Membrane</keyword>
<dbReference type="Pfam" id="PF04203">
    <property type="entry name" value="Sortase"/>
    <property type="match status" value="1"/>
</dbReference>
<dbReference type="RefSeq" id="WP_049682811.1">
    <property type="nucleotide sequence ID" value="NZ_LFZW01000001.1"/>
</dbReference>
<feature type="active site" description="Acyl-thioester intermediate" evidence="2">
    <location>
        <position position="232"/>
    </location>
</feature>
<dbReference type="STRING" id="1679170.AC625_19535"/>
<dbReference type="NCBIfam" id="TIGR03064">
    <property type="entry name" value="sortase_srtB"/>
    <property type="match status" value="1"/>
</dbReference>
<organism evidence="4 5">
    <name type="scientific">Peribacillus loiseleuriae</name>
    <dbReference type="NCBI Taxonomy" id="1679170"/>
    <lineage>
        <taxon>Bacteria</taxon>
        <taxon>Bacillati</taxon>
        <taxon>Bacillota</taxon>
        <taxon>Bacilli</taxon>
        <taxon>Bacillales</taxon>
        <taxon>Bacillaceae</taxon>
        <taxon>Peribacillus</taxon>
    </lineage>
</organism>